<keyword evidence="2" id="KW-1185">Reference proteome</keyword>
<sequence length="72" mass="7775">MLSGRLKQNAVLDEDGGARSSSQLVCCSPRWLTAAVDEDGLSGCVGTLYRWSDGKNFSEEALTCSVLQEQMC</sequence>
<proteinExistence type="predicted"/>
<accession>A0AA88PTP9</accession>
<organism evidence="1 2">
    <name type="scientific">Cirrhinus molitorella</name>
    <name type="common">mud carp</name>
    <dbReference type="NCBI Taxonomy" id="172907"/>
    <lineage>
        <taxon>Eukaryota</taxon>
        <taxon>Metazoa</taxon>
        <taxon>Chordata</taxon>
        <taxon>Craniata</taxon>
        <taxon>Vertebrata</taxon>
        <taxon>Euteleostomi</taxon>
        <taxon>Actinopterygii</taxon>
        <taxon>Neopterygii</taxon>
        <taxon>Teleostei</taxon>
        <taxon>Ostariophysi</taxon>
        <taxon>Cypriniformes</taxon>
        <taxon>Cyprinidae</taxon>
        <taxon>Labeoninae</taxon>
        <taxon>Labeonini</taxon>
        <taxon>Cirrhinus</taxon>
    </lineage>
</organism>
<evidence type="ECO:0000313" key="1">
    <source>
        <dbReference type="EMBL" id="KAK2896552.1"/>
    </source>
</evidence>
<dbReference type="EMBL" id="JAUYZG010000010">
    <property type="protein sequence ID" value="KAK2896552.1"/>
    <property type="molecule type" value="Genomic_DNA"/>
</dbReference>
<name>A0AA88PTP9_9TELE</name>
<comment type="caution">
    <text evidence="1">The sequence shown here is derived from an EMBL/GenBank/DDBJ whole genome shotgun (WGS) entry which is preliminary data.</text>
</comment>
<dbReference type="AlphaFoldDB" id="A0AA88PTP9"/>
<evidence type="ECO:0000313" key="2">
    <source>
        <dbReference type="Proteomes" id="UP001187343"/>
    </source>
</evidence>
<reference evidence="1" key="1">
    <citation type="submission" date="2023-08" db="EMBL/GenBank/DDBJ databases">
        <title>Chromosome-level Genome Assembly of mud carp (Cirrhinus molitorella).</title>
        <authorList>
            <person name="Liu H."/>
        </authorList>
    </citation>
    <scope>NUCLEOTIDE SEQUENCE</scope>
    <source>
        <strain evidence="1">Prfri</strain>
        <tissue evidence="1">Muscle</tissue>
    </source>
</reference>
<protein>
    <submittedName>
        <fullName evidence="1">Uncharacterized protein</fullName>
    </submittedName>
</protein>
<gene>
    <name evidence="1" type="ORF">Q8A67_011040</name>
</gene>
<dbReference type="Proteomes" id="UP001187343">
    <property type="component" value="Unassembled WGS sequence"/>
</dbReference>